<evidence type="ECO:0000313" key="2">
    <source>
        <dbReference type="EMBL" id="KAA6126835.1"/>
    </source>
</evidence>
<name>A0AB34CV56_9GAMM</name>
<dbReference type="AlphaFoldDB" id="A0AB34CV56"/>
<feature type="region of interest" description="Disordered" evidence="1">
    <location>
        <begin position="73"/>
        <end position="98"/>
    </location>
</feature>
<proteinExistence type="predicted"/>
<evidence type="ECO:0000313" key="3">
    <source>
        <dbReference type="Proteomes" id="UP000324255"/>
    </source>
</evidence>
<gene>
    <name evidence="2" type="ORF">F3I20_07180</name>
</gene>
<dbReference type="InterPro" id="IPR020300">
    <property type="entry name" value="DUF2644"/>
</dbReference>
<dbReference type="Proteomes" id="UP000324255">
    <property type="component" value="Unassembled WGS sequence"/>
</dbReference>
<dbReference type="EMBL" id="VWVM01000004">
    <property type="protein sequence ID" value="KAA6126835.1"/>
    <property type="molecule type" value="Genomic_DNA"/>
</dbReference>
<sequence length="98" mass="10562">MWRGVIAMGFLKRLPELVSNRQGQLSTTDATTLTALLVSSAVVLMCAYWNHAPVDALAVYVGAWVAHAGVQKYHDSKADDDPPEAGKPRGKPDERGAD</sequence>
<comment type="caution">
    <text evidence="2">The sequence shown here is derived from an EMBL/GenBank/DDBJ whole genome shotgun (WGS) entry which is preliminary data.</text>
</comment>
<organism evidence="2 3">
    <name type="scientific">Candidatus Pantoea gossypiicola</name>
    <dbReference type="NCBI Taxonomy" id="2608008"/>
    <lineage>
        <taxon>Bacteria</taxon>
        <taxon>Pseudomonadati</taxon>
        <taxon>Pseudomonadota</taxon>
        <taxon>Gammaproteobacteria</taxon>
        <taxon>Enterobacterales</taxon>
        <taxon>Erwiniaceae</taxon>
        <taxon>Pantoea</taxon>
    </lineage>
</organism>
<keyword evidence="3" id="KW-1185">Reference proteome</keyword>
<dbReference type="Pfam" id="PF10841">
    <property type="entry name" value="DUF2644"/>
    <property type="match status" value="1"/>
</dbReference>
<reference evidence="2 3" key="1">
    <citation type="submission" date="2019-09" db="EMBL/GenBank/DDBJ databases">
        <title>Genomic diversity of phyloplane-associated Pantoea species in Pakistan cotton crop.</title>
        <authorList>
            <person name="Tufail M.R."/>
            <person name="Cook D.R."/>
        </authorList>
    </citation>
    <scope>NUCLEOTIDE SEQUENCE [LARGE SCALE GENOMIC DNA]</scope>
    <source>
        <strain evidence="2 3">B_8</strain>
    </source>
</reference>
<evidence type="ECO:0000256" key="1">
    <source>
        <dbReference type="SAM" id="MobiDB-lite"/>
    </source>
</evidence>
<evidence type="ECO:0008006" key="4">
    <source>
        <dbReference type="Google" id="ProtNLM"/>
    </source>
</evidence>
<protein>
    <recommendedName>
        <fullName evidence="4">Holin</fullName>
    </recommendedName>
</protein>
<accession>A0AB34CV56</accession>